<feature type="region of interest" description="Disordered" evidence="3">
    <location>
        <begin position="725"/>
        <end position="773"/>
    </location>
</feature>
<evidence type="ECO:0000259" key="4">
    <source>
        <dbReference type="Pfam" id="PF26116"/>
    </source>
</evidence>
<sequence>MTPKIITYFLCGMRHPTTGLNEDDLSRLTGSSSSSNSSSSNAGSSSSSSSSSSGTGAGTGIAIDVATVATDSCDVVQHSNTEATATPRFNSTYLPEIINPLEWQKSRKRKERLDSCSASSQDRKLQRSNSEELLTEPDPTINTNSASTTTTIGTPTAATTPNQAQLTQRSSTNCDVIRRVSSEDFKRTASFASYCQEFERDASAELATDNSEQQENNASLANVPLNSNAEVLKDRARYETSPARSQPHSPVRNGKQQQQQQLLQQQLQRDASDDSECEHERRRSSERFCKSRQPPVRKSGVSKKPSTAGKYLPSRRDEQSAYKYDLSALKYERRGFISSKKQQQQQQQSTTSTVADHNDNNLIDFHQQQQQQQQFQSKRSTSISPTPTTSSSCSSAGSDDTTPNPAPVKAKPPQRQQQSLNLTSAQESLPWVRGDEPAPVLSRRYAHSRHHAGGNIDAAAKLAKVMPYPQQLPKQASSVQLLSEDMDCLEPMDAVRAFSSLENMRTRDVMQQVVPAMMAFQTPEERVKAINRRVTALKKKLVQLEDSLEQRLGYRPSQAERLNDKYMKNALAELSKLRKERHELKTDPISALGLKVGASGCGAGYAASGQEAAKKLERMKHTLSEIEQNLSEKRTQNHRPQQLEELTSDQLVQEKSAVQHGLLYFESLYGHPITKEERDAARPLYDRYRQLKRLVSRHIMFGGGAGVHELPTILEHEAMVFEATSTPLQYSSNNSTETTNSPSDSMAPNTLTQNASSDESTTTTTTTTATATESAQAENIAALSVDQLWEQLERVRDEKMLLKATIKEYESIFEEQNGRKMLKPDRKSLETETYAQYKEKKAKVRLLQALIKKHIGH</sequence>
<dbReference type="InterPro" id="IPR059029">
    <property type="entry name" value="FAM13A_dom"/>
</dbReference>
<feature type="compositionally biased region" description="Polar residues" evidence="3">
    <location>
        <begin position="208"/>
        <end position="229"/>
    </location>
</feature>
<feature type="compositionally biased region" description="Polar residues" evidence="3">
    <location>
        <begin position="414"/>
        <end position="427"/>
    </location>
</feature>
<dbReference type="RefSeq" id="XP_023168238.2">
    <property type="nucleotide sequence ID" value="XM_023312470.2"/>
</dbReference>
<feature type="compositionally biased region" description="Low complexity" evidence="3">
    <location>
        <begin position="755"/>
        <end position="773"/>
    </location>
</feature>
<dbReference type="AlphaFoldDB" id="A0A6J1LQ48"/>
<dbReference type="PANTHER" id="PTHR15904:SF17">
    <property type="entry name" value="RHO-GAP DOMAIN-CONTAINING PROTEIN"/>
    <property type="match status" value="1"/>
</dbReference>
<dbReference type="InterPro" id="IPR039102">
    <property type="entry name" value="FAM13"/>
</dbReference>
<accession>A0A6J1LQ48</accession>
<feature type="region of interest" description="Disordered" evidence="3">
    <location>
        <begin position="106"/>
        <end position="171"/>
    </location>
</feature>
<dbReference type="KEGG" id="dhe:111597650"/>
<name>A0A6J1LQ48_DROHY</name>
<evidence type="ECO:0000256" key="1">
    <source>
        <dbReference type="ARBA" id="ARBA00007549"/>
    </source>
</evidence>
<dbReference type="PANTHER" id="PTHR15904">
    <property type="entry name" value="FAM13"/>
    <property type="match status" value="1"/>
</dbReference>
<keyword evidence="2" id="KW-0175">Coiled coil</keyword>
<feature type="compositionally biased region" description="Basic and acidic residues" evidence="3">
    <location>
        <begin position="278"/>
        <end position="289"/>
    </location>
</feature>
<evidence type="ECO:0000256" key="3">
    <source>
        <dbReference type="SAM" id="MobiDB-lite"/>
    </source>
</evidence>
<evidence type="ECO:0000256" key="2">
    <source>
        <dbReference type="SAM" id="Coils"/>
    </source>
</evidence>
<feature type="region of interest" description="Disordered" evidence="3">
    <location>
        <begin position="20"/>
        <end position="57"/>
    </location>
</feature>
<dbReference type="OrthoDB" id="185175at2759"/>
<reference evidence="6" key="1">
    <citation type="submission" date="2025-08" db="UniProtKB">
        <authorList>
            <consortium name="RefSeq"/>
        </authorList>
    </citation>
    <scope>IDENTIFICATION</scope>
    <source>
        <strain evidence="6">15085-1641.00</strain>
        <tissue evidence="6">Whole body</tissue>
    </source>
</reference>
<feature type="coiled-coil region" evidence="2">
    <location>
        <begin position="527"/>
        <end position="636"/>
    </location>
</feature>
<dbReference type="Proteomes" id="UP000504633">
    <property type="component" value="Unplaced"/>
</dbReference>
<keyword evidence="5" id="KW-1185">Reference proteome</keyword>
<dbReference type="GeneID" id="111597650"/>
<dbReference type="Pfam" id="PF26116">
    <property type="entry name" value="FAM13A"/>
    <property type="match status" value="1"/>
</dbReference>
<comment type="similarity">
    <text evidence="1">Belongs to the FAM13 family.</text>
</comment>
<feature type="domain" description="FAM13A-like" evidence="4">
    <location>
        <begin position="785"/>
        <end position="854"/>
    </location>
</feature>
<feature type="compositionally biased region" description="Low complexity" evidence="3">
    <location>
        <begin position="30"/>
        <end position="54"/>
    </location>
</feature>
<feature type="compositionally biased region" description="Low complexity" evidence="3">
    <location>
        <begin position="731"/>
        <end position="745"/>
    </location>
</feature>
<protein>
    <submittedName>
        <fullName evidence="6">Protein FAM13A isoform X1</fullName>
    </submittedName>
</protein>
<feature type="compositionally biased region" description="Low complexity" evidence="3">
    <location>
        <begin position="338"/>
        <end position="353"/>
    </location>
</feature>
<feature type="region of interest" description="Disordered" evidence="3">
    <location>
        <begin position="337"/>
        <end position="427"/>
    </location>
</feature>
<gene>
    <name evidence="6" type="primary">LOC111597650</name>
</gene>
<evidence type="ECO:0000313" key="6">
    <source>
        <dbReference type="RefSeq" id="XP_023168238.2"/>
    </source>
</evidence>
<feature type="region of interest" description="Disordered" evidence="3">
    <location>
        <begin position="205"/>
        <end position="316"/>
    </location>
</feature>
<dbReference type="OMA" id="FLCGMRH"/>
<organism evidence="5 6">
    <name type="scientific">Drosophila hydei</name>
    <name type="common">Fruit fly</name>
    <dbReference type="NCBI Taxonomy" id="7224"/>
    <lineage>
        <taxon>Eukaryota</taxon>
        <taxon>Metazoa</taxon>
        <taxon>Ecdysozoa</taxon>
        <taxon>Arthropoda</taxon>
        <taxon>Hexapoda</taxon>
        <taxon>Insecta</taxon>
        <taxon>Pterygota</taxon>
        <taxon>Neoptera</taxon>
        <taxon>Endopterygota</taxon>
        <taxon>Diptera</taxon>
        <taxon>Brachycera</taxon>
        <taxon>Muscomorpha</taxon>
        <taxon>Ephydroidea</taxon>
        <taxon>Drosophilidae</taxon>
        <taxon>Drosophila</taxon>
    </lineage>
</organism>
<feature type="compositionally biased region" description="Low complexity" evidence="3">
    <location>
        <begin position="139"/>
        <end position="168"/>
    </location>
</feature>
<feature type="compositionally biased region" description="Low complexity" evidence="3">
    <location>
        <begin position="256"/>
        <end position="268"/>
    </location>
</feature>
<proteinExistence type="inferred from homology"/>
<feature type="compositionally biased region" description="Low complexity" evidence="3">
    <location>
        <begin position="367"/>
        <end position="402"/>
    </location>
</feature>
<evidence type="ECO:0000313" key="5">
    <source>
        <dbReference type="Proteomes" id="UP000504633"/>
    </source>
</evidence>